<dbReference type="Gene3D" id="2.40.320.10">
    <property type="entry name" value="Hypothetical Protein Pfu-838710-001"/>
    <property type="match status" value="1"/>
</dbReference>
<dbReference type="Proteomes" id="UP000199481">
    <property type="component" value="Unassembled WGS sequence"/>
</dbReference>
<evidence type="ECO:0000313" key="2">
    <source>
        <dbReference type="EMBL" id="SDQ51100.1"/>
    </source>
</evidence>
<dbReference type="PROSITE" id="PS51707">
    <property type="entry name" value="CYTH"/>
    <property type="match status" value="1"/>
</dbReference>
<dbReference type="RefSeq" id="WP_089978437.1">
    <property type="nucleotide sequence ID" value="NZ_CP084916.1"/>
</dbReference>
<proteinExistence type="predicted"/>
<evidence type="ECO:0000313" key="3">
    <source>
        <dbReference type="Proteomes" id="UP000199481"/>
    </source>
</evidence>
<dbReference type="InterPro" id="IPR033469">
    <property type="entry name" value="CYTH-like_dom_sf"/>
</dbReference>
<dbReference type="EMBL" id="FNJW01000008">
    <property type="protein sequence ID" value="SDQ51100.1"/>
    <property type="molecule type" value="Genomic_DNA"/>
</dbReference>
<dbReference type="PIRSF" id="PIRSF012526">
    <property type="entry name" value="CYTH_UCP012526"/>
    <property type="match status" value="1"/>
</dbReference>
<reference evidence="3" key="1">
    <citation type="submission" date="2016-10" db="EMBL/GenBank/DDBJ databases">
        <authorList>
            <person name="Varghese N."/>
            <person name="Submissions S."/>
        </authorList>
    </citation>
    <scope>NUCLEOTIDE SEQUENCE [LARGE SCALE GENOMIC DNA]</scope>
    <source>
        <strain evidence="3">MPL-11</strain>
    </source>
</reference>
<keyword evidence="3" id="KW-1185">Reference proteome</keyword>
<dbReference type="AlphaFoldDB" id="A0A1H1BH69"/>
<dbReference type="SUPFAM" id="SSF55154">
    <property type="entry name" value="CYTH-like phosphatases"/>
    <property type="match status" value="1"/>
</dbReference>
<gene>
    <name evidence="2" type="ORF">SAMN04487752_2580</name>
</gene>
<dbReference type="SMART" id="SM01118">
    <property type="entry name" value="CYTH"/>
    <property type="match status" value="1"/>
</dbReference>
<dbReference type="InterPro" id="IPR023577">
    <property type="entry name" value="CYTH_domain"/>
</dbReference>
<accession>A0A1H1BH69</accession>
<dbReference type="InterPro" id="IPR009195">
    <property type="entry name" value="Uncharacterised_YjbK"/>
</dbReference>
<organism evidence="2 3">
    <name type="scientific">Carnobacterium viridans</name>
    <dbReference type="NCBI Taxonomy" id="174587"/>
    <lineage>
        <taxon>Bacteria</taxon>
        <taxon>Bacillati</taxon>
        <taxon>Bacillota</taxon>
        <taxon>Bacilli</taxon>
        <taxon>Lactobacillales</taxon>
        <taxon>Carnobacteriaceae</taxon>
        <taxon>Carnobacterium</taxon>
    </lineage>
</organism>
<dbReference type="OrthoDB" id="384378at2"/>
<protein>
    <submittedName>
        <fullName evidence="2">Uncharacterized protein YjbK</fullName>
    </submittedName>
</protein>
<sequence>MTQQIEIEFKNNLTKTEYTNLLKNLNLSENDCYTQENHYYDTTDWKLKNKHSALRIRLFTSSAELTLKTPLGEDILETTDSLSLKEAQQFLNSKTIKTDGYVAKKLTELQIDLKNLRLFGSLTTKRCEKRIAQGLIVLDKSSYGTNNDYELEFEAASRSIGKVYFEQFLKKHSIEKRPTKNKIVRMMESI</sequence>
<name>A0A1H1BH69_9LACT</name>
<dbReference type="CDD" id="cd07762">
    <property type="entry name" value="CYTH-like_Pase_1"/>
    <property type="match status" value="1"/>
</dbReference>
<dbReference type="Pfam" id="PF01928">
    <property type="entry name" value="CYTH"/>
    <property type="match status" value="1"/>
</dbReference>
<evidence type="ECO:0000259" key="1">
    <source>
        <dbReference type="PROSITE" id="PS51707"/>
    </source>
</evidence>
<feature type="domain" description="CYTH" evidence="1">
    <location>
        <begin position="4"/>
        <end position="190"/>
    </location>
</feature>